<feature type="coiled-coil region" evidence="13">
    <location>
        <begin position="208"/>
        <end position="242"/>
    </location>
</feature>
<sequence length="457" mass="50541">KKLHIIVSPVFESDDDGKRLKFSGDLIRMSNALLDIDPIDLQFPFELKKQISCSLYLANKTDDYVAFKVKTTNPKKYCVRPNTGVVLPRSSSEVLVTMQAQKEAPADMQCKDKFLLQCVVASPGVTAKDVTPEMFSKEAGHRVEETKLRVVYVDPPRPPSPVREGSEEGSSPRASVSDNGASDFTAAPRFSVDRLETQENSPEARALITRLTEEKNSAIQLNNRLQQELEKLKRESKRSQSGGGIPFMYVLLMSKGGSSLKLDNDLDGVCLEKRQAESLRIMEKYPDRIHVIVDKAEKFEIPNIDKKKIKLSSEKAIFIYVDNVLPPTGEILSSTLVVTGLLLTFNLIFFTFVTSTKCPPTTPKHPKPPKKDTAVKPTCPTDTLKLGTYGVSHRCCWLSTKLPCCALLKGIANLEAAVCLCTALKANVLGINLNVSVDLSLLLNYCGKKLRYGLQCA</sequence>
<keyword evidence="9" id="KW-0653">Protein transport</keyword>
<dbReference type="EMBL" id="JAGKQM010000014">
    <property type="protein sequence ID" value="KAH0887450.1"/>
    <property type="molecule type" value="Genomic_DNA"/>
</dbReference>
<dbReference type="InterPro" id="IPR008962">
    <property type="entry name" value="PapD-like_sf"/>
</dbReference>
<feature type="compositionally biased region" description="Polar residues" evidence="14">
    <location>
        <begin position="168"/>
        <end position="182"/>
    </location>
</feature>
<dbReference type="SMART" id="SM00499">
    <property type="entry name" value="AAI"/>
    <property type="match status" value="1"/>
</dbReference>
<dbReference type="InterPro" id="IPR004241">
    <property type="entry name" value="Atg8-like"/>
</dbReference>
<evidence type="ECO:0000256" key="13">
    <source>
        <dbReference type="SAM" id="Coils"/>
    </source>
</evidence>
<dbReference type="SUPFAM" id="SSF54236">
    <property type="entry name" value="Ubiquitin-like"/>
    <property type="match status" value="1"/>
</dbReference>
<evidence type="ECO:0000256" key="6">
    <source>
        <dbReference type="ARBA" id="ARBA00008965"/>
    </source>
</evidence>
<evidence type="ECO:0000256" key="7">
    <source>
        <dbReference type="ARBA" id="ARBA00022701"/>
    </source>
</evidence>
<dbReference type="InterPro" id="IPR000535">
    <property type="entry name" value="MSP_dom"/>
</dbReference>
<protein>
    <recommendedName>
        <fullName evidence="15">MSP domain-containing protein</fullName>
    </recommendedName>
</protein>
<evidence type="ECO:0000256" key="8">
    <source>
        <dbReference type="ARBA" id="ARBA00022786"/>
    </source>
</evidence>
<comment type="similarity">
    <text evidence="4">Belongs to the ATG8 family.</text>
</comment>
<organism evidence="16 17">
    <name type="scientific">Brassica napus</name>
    <name type="common">Rape</name>
    <dbReference type="NCBI Taxonomy" id="3708"/>
    <lineage>
        <taxon>Eukaryota</taxon>
        <taxon>Viridiplantae</taxon>
        <taxon>Streptophyta</taxon>
        <taxon>Embryophyta</taxon>
        <taxon>Tracheophyta</taxon>
        <taxon>Spermatophyta</taxon>
        <taxon>Magnoliopsida</taxon>
        <taxon>eudicotyledons</taxon>
        <taxon>Gunneridae</taxon>
        <taxon>Pentapetalae</taxon>
        <taxon>rosids</taxon>
        <taxon>malvids</taxon>
        <taxon>Brassicales</taxon>
        <taxon>Brassicaceae</taxon>
        <taxon>Brassiceae</taxon>
        <taxon>Brassica</taxon>
    </lineage>
</organism>
<evidence type="ECO:0000313" key="16">
    <source>
        <dbReference type="EMBL" id="KAH0887450.1"/>
    </source>
</evidence>
<dbReference type="InterPro" id="IPR036312">
    <property type="entry name" value="Bifun_inhib/LTP/seed_sf"/>
</dbReference>
<keyword evidence="8" id="KW-0833">Ubl conjugation pathway</keyword>
<keyword evidence="12" id="KW-0449">Lipoprotein</keyword>
<evidence type="ECO:0000256" key="14">
    <source>
        <dbReference type="SAM" id="MobiDB-lite"/>
    </source>
</evidence>
<evidence type="ECO:0000256" key="5">
    <source>
        <dbReference type="ARBA" id="ARBA00008932"/>
    </source>
</evidence>
<evidence type="ECO:0000313" key="17">
    <source>
        <dbReference type="Proteomes" id="UP000824890"/>
    </source>
</evidence>
<comment type="similarity">
    <text evidence="6">Belongs to the plant LTP family. PEARLI1 subfamily.</text>
</comment>
<reference evidence="16 17" key="1">
    <citation type="submission" date="2021-05" db="EMBL/GenBank/DDBJ databases">
        <title>Genome Assembly of Synthetic Allotetraploid Brassica napus Reveals Homoeologous Exchanges between Subgenomes.</title>
        <authorList>
            <person name="Davis J.T."/>
        </authorList>
    </citation>
    <scope>NUCLEOTIDE SEQUENCE [LARGE SCALE GENOMIC DNA]</scope>
    <source>
        <strain evidence="17">cv. Da-Ae</strain>
        <tissue evidence="16">Seedling</tissue>
    </source>
</reference>
<feature type="region of interest" description="Disordered" evidence="14">
    <location>
        <begin position="151"/>
        <end position="183"/>
    </location>
</feature>
<keyword evidence="9" id="KW-0813">Transport</keyword>
<evidence type="ECO:0000256" key="1">
    <source>
        <dbReference type="ARBA" id="ARBA00003307"/>
    </source>
</evidence>
<dbReference type="Pfam" id="PF14547">
    <property type="entry name" value="Hydrophob_seed"/>
    <property type="match status" value="1"/>
</dbReference>
<name>A0ABQ8A4L3_BRANA</name>
<comment type="similarity">
    <text evidence="5">Belongs to the VAMP-associated protein (VAP) (TC 9.B.17) family.</text>
</comment>
<keyword evidence="11" id="KW-0206">Cytoskeleton</keyword>
<evidence type="ECO:0000256" key="9">
    <source>
        <dbReference type="ARBA" id="ARBA00022927"/>
    </source>
</evidence>
<keyword evidence="10" id="KW-0472">Membrane</keyword>
<dbReference type="InterPro" id="IPR029071">
    <property type="entry name" value="Ubiquitin-like_domsf"/>
</dbReference>
<evidence type="ECO:0000256" key="2">
    <source>
        <dbReference type="ARBA" id="ARBA00004245"/>
    </source>
</evidence>
<evidence type="ECO:0000256" key="12">
    <source>
        <dbReference type="ARBA" id="ARBA00023288"/>
    </source>
</evidence>
<gene>
    <name evidence="16" type="ORF">HID58_063546</name>
</gene>
<dbReference type="InterPro" id="IPR016763">
    <property type="entry name" value="VAP"/>
</dbReference>
<dbReference type="Gene3D" id="1.10.110.10">
    <property type="entry name" value="Plant lipid-transfer and hydrophobic proteins"/>
    <property type="match status" value="1"/>
</dbReference>
<accession>A0ABQ8A4L3</accession>
<dbReference type="Proteomes" id="UP000824890">
    <property type="component" value="Unassembled WGS sequence"/>
</dbReference>
<dbReference type="InterPro" id="IPR027923">
    <property type="entry name" value="Hydrophob_seed_dom"/>
</dbReference>
<keyword evidence="13" id="KW-0175">Coiled coil</keyword>
<dbReference type="Pfam" id="PF02991">
    <property type="entry name" value="ATG8"/>
    <property type="match status" value="1"/>
</dbReference>
<dbReference type="SUPFAM" id="SSF47699">
    <property type="entry name" value="Bifunctional inhibitor/lipid-transfer protein/seed storage 2S albumin"/>
    <property type="match status" value="1"/>
</dbReference>
<dbReference type="Pfam" id="PF00635">
    <property type="entry name" value="Motile_Sperm"/>
    <property type="match status" value="1"/>
</dbReference>
<dbReference type="CDD" id="cd01958">
    <property type="entry name" value="HPS_like"/>
    <property type="match status" value="1"/>
</dbReference>
<comment type="caution">
    <text evidence="16">The sequence shown here is derived from an EMBL/GenBank/DDBJ whole genome shotgun (WGS) entry which is preliminary data.</text>
</comment>
<keyword evidence="17" id="KW-1185">Reference proteome</keyword>
<evidence type="ECO:0000259" key="15">
    <source>
        <dbReference type="PROSITE" id="PS50202"/>
    </source>
</evidence>
<evidence type="ECO:0000256" key="11">
    <source>
        <dbReference type="ARBA" id="ARBA00023212"/>
    </source>
</evidence>
<dbReference type="PROSITE" id="PS50202">
    <property type="entry name" value="MSP"/>
    <property type="match status" value="1"/>
</dbReference>
<evidence type="ECO:0000256" key="3">
    <source>
        <dbReference type="ARBA" id="ARBA00004370"/>
    </source>
</evidence>
<evidence type="ECO:0000256" key="4">
    <source>
        <dbReference type="ARBA" id="ARBA00007293"/>
    </source>
</evidence>
<comment type="function">
    <text evidence="1">Ubiquitin-like modifier involved in autophagosomes formation. May mediate the delivery of the autophagosomes to the vacuole via the microtubule cytoskeleton.</text>
</comment>
<dbReference type="InterPro" id="IPR013783">
    <property type="entry name" value="Ig-like_fold"/>
</dbReference>
<keyword evidence="7" id="KW-0493">Microtubule</keyword>
<dbReference type="InterPro" id="IPR016140">
    <property type="entry name" value="Bifunc_inhib/LTP/seed_store"/>
</dbReference>
<dbReference type="SUPFAM" id="SSF49354">
    <property type="entry name" value="PapD-like"/>
    <property type="match status" value="1"/>
</dbReference>
<proteinExistence type="inferred from homology"/>
<dbReference type="Gene3D" id="3.10.20.90">
    <property type="entry name" value="Phosphatidylinositol 3-kinase Catalytic Subunit, Chain A, domain 1"/>
    <property type="match status" value="1"/>
</dbReference>
<feature type="domain" description="MSP" evidence="15">
    <location>
        <begin position="33"/>
        <end position="153"/>
    </location>
</feature>
<keyword evidence="11" id="KW-0963">Cytoplasm</keyword>
<dbReference type="PANTHER" id="PTHR10809">
    <property type="entry name" value="VESICLE-ASSOCIATED MEMBRANE PROTEIN-ASSOCIATED PROTEIN"/>
    <property type="match status" value="1"/>
</dbReference>
<feature type="non-terminal residue" evidence="16">
    <location>
        <position position="1"/>
    </location>
</feature>
<dbReference type="PANTHER" id="PTHR10809:SF119">
    <property type="entry name" value="VESICLE-ASSOCIATED PROTEIN 1-2-RELATED"/>
    <property type="match status" value="1"/>
</dbReference>
<comment type="subcellular location">
    <subcellularLocation>
        <location evidence="2">Cytoplasm</location>
        <location evidence="2">Cytoskeleton</location>
    </subcellularLocation>
    <subcellularLocation>
        <location evidence="3">Membrane</location>
    </subcellularLocation>
</comment>
<evidence type="ECO:0000256" key="10">
    <source>
        <dbReference type="ARBA" id="ARBA00023136"/>
    </source>
</evidence>
<dbReference type="Gene3D" id="2.60.40.10">
    <property type="entry name" value="Immunoglobulins"/>
    <property type="match status" value="1"/>
</dbReference>